<gene>
    <name evidence="1" type="ORF">SDC9_201995</name>
</gene>
<sequence>MHATAGGVHQHGGRTINHVTCSNLLVARLQEILFRDRSTDWGYAAVNRENRTDRDVNIDVG</sequence>
<organism evidence="1">
    <name type="scientific">bioreactor metagenome</name>
    <dbReference type="NCBI Taxonomy" id="1076179"/>
    <lineage>
        <taxon>unclassified sequences</taxon>
        <taxon>metagenomes</taxon>
        <taxon>ecological metagenomes</taxon>
    </lineage>
</organism>
<dbReference type="AlphaFoldDB" id="A0A645ISF3"/>
<dbReference type="EMBL" id="VSSQ01122452">
    <property type="protein sequence ID" value="MPN54325.1"/>
    <property type="molecule type" value="Genomic_DNA"/>
</dbReference>
<comment type="caution">
    <text evidence="1">The sequence shown here is derived from an EMBL/GenBank/DDBJ whole genome shotgun (WGS) entry which is preliminary data.</text>
</comment>
<accession>A0A645ISF3</accession>
<protein>
    <submittedName>
        <fullName evidence="1">Uncharacterized protein</fullName>
    </submittedName>
</protein>
<proteinExistence type="predicted"/>
<reference evidence="1" key="1">
    <citation type="submission" date="2019-08" db="EMBL/GenBank/DDBJ databases">
        <authorList>
            <person name="Kucharzyk K."/>
            <person name="Murdoch R.W."/>
            <person name="Higgins S."/>
            <person name="Loffler F."/>
        </authorList>
    </citation>
    <scope>NUCLEOTIDE SEQUENCE</scope>
</reference>
<evidence type="ECO:0000313" key="1">
    <source>
        <dbReference type="EMBL" id="MPN54325.1"/>
    </source>
</evidence>
<name>A0A645ISF3_9ZZZZ</name>